<feature type="transmembrane region" description="Helical" evidence="2">
    <location>
        <begin position="503"/>
        <end position="522"/>
    </location>
</feature>
<feature type="transmembrane region" description="Helical" evidence="2">
    <location>
        <begin position="125"/>
        <end position="142"/>
    </location>
</feature>
<sequence>MSNPTQLKTEPEHQYQAGSSGSGAQPRVLAPIIVSALLSSAWIYLAFFKPLPRVEGLLFTSLAALWCGGLFTAVTASARYWSPQPASLGPLRTDLARCSFASVVFLIFIPEYVARVPPTALRSSLLLASVAILWITLCICNIQRARGERLQAKTAHAFGLTAIAVLFTAVTALAIRKYWAFSYVGQDLAYFGQLMHTTLHGHLFWGNLLQDLLYSRPVTTDFAGHNSPIMFLLLPFYAVAPSPVTLIVVRNIVLFSCALPVFLIARSRMSTTTAYLWVFAFLLTPAILYQSVFDFYPLTLVALPLLFAIYFFLEDRFMAFTIAIALTLLVREDLVFVVFGLGLLAIVRRRLIKWALLPIVAATLWAILSFLVVLPKGLHGASFVTDTCFAHLGKSPSSMLHNILHDPRGTVLIHANIVYLKTLLSPTAIIESVVNPISSLSLPYLGINLLAGGGRCITTVIYAQYSVIPATLLFVSALLTVISRQRSSRVATAARLGTRSDNAAPLLLIALSFCSLVFVTGAQQVDDLREHPWNPEARKVLALIPANASVAAPRYMLPHLANRDCLYQTHRLLEYHTAHYEYLIVDRDWEHINAAEQYAAEYKAVISDASTNPALQTIYSSPQFLVYKDPSMHGLSCWPDAGIHRGQP</sequence>
<keyword evidence="2" id="KW-0472">Membrane</keyword>
<proteinExistence type="predicted"/>
<dbReference type="Pfam" id="PF09852">
    <property type="entry name" value="DUF2079"/>
    <property type="match status" value="1"/>
</dbReference>
<feature type="transmembrane region" description="Helical" evidence="2">
    <location>
        <begin position="59"/>
        <end position="82"/>
    </location>
</feature>
<evidence type="ECO:0000256" key="2">
    <source>
        <dbReference type="SAM" id="Phobius"/>
    </source>
</evidence>
<dbReference type="AlphaFoldDB" id="A0A7W8E740"/>
<feature type="transmembrane region" description="Helical" evidence="2">
    <location>
        <begin position="354"/>
        <end position="374"/>
    </location>
</feature>
<gene>
    <name evidence="3" type="ORF">HDF15_000218</name>
</gene>
<evidence type="ECO:0000256" key="1">
    <source>
        <dbReference type="SAM" id="MobiDB-lite"/>
    </source>
</evidence>
<dbReference type="RefSeq" id="WP_184252423.1">
    <property type="nucleotide sequence ID" value="NZ_JACHIO010000001.1"/>
</dbReference>
<keyword evidence="2" id="KW-1133">Transmembrane helix</keyword>
<feature type="transmembrane region" description="Helical" evidence="2">
    <location>
        <begin position="154"/>
        <end position="175"/>
    </location>
</feature>
<dbReference type="Proteomes" id="UP000584867">
    <property type="component" value="Unassembled WGS sequence"/>
</dbReference>
<comment type="caution">
    <text evidence="3">The sequence shown here is derived from an EMBL/GenBank/DDBJ whole genome shotgun (WGS) entry which is preliminary data.</text>
</comment>
<accession>A0A7W8E740</accession>
<dbReference type="EMBL" id="JACHIO010000001">
    <property type="protein sequence ID" value="MBB5061893.1"/>
    <property type="molecule type" value="Genomic_DNA"/>
</dbReference>
<feature type="transmembrane region" description="Helical" evidence="2">
    <location>
        <begin position="271"/>
        <end position="288"/>
    </location>
</feature>
<feature type="transmembrane region" description="Helical" evidence="2">
    <location>
        <begin position="28"/>
        <end position="47"/>
    </location>
</feature>
<protein>
    <submittedName>
        <fullName evidence="3">Putative membrane protein</fullName>
    </submittedName>
</protein>
<feature type="transmembrane region" description="Helical" evidence="2">
    <location>
        <begin position="319"/>
        <end position="347"/>
    </location>
</feature>
<evidence type="ECO:0000313" key="3">
    <source>
        <dbReference type="EMBL" id="MBB5061893.1"/>
    </source>
</evidence>
<dbReference type="InterPro" id="IPR018650">
    <property type="entry name" value="STSV1_Orf64"/>
</dbReference>
<feature type="transmembrane region" description="Helical" evidence="2">
    <location>
        <begin position="462"/>
        <end position="482"/>
    </location>
</feature>
<name>A0A7W8E740_9BACT</name>
<organism evidence="3 4">
    <name type="scientific">Granulicella mallensis</name>
    <dbReference type="NCBI Taxonomy" id="940614"/>
    <lineage>
        <taxon>Bacteria</taxon>
        <taxon>Pseudomonadati</taxon>
        <taxon>Acidobacteriota</taxon>
        <taxon>Terriglobia</taxon>
        <taxon>Terriglobales</taxon>
        <taxon>Acidobacteriaceae</taxon>
        <taxon>Granulicella</taxon>
    </lineage>
</organism>
<evidence type="ECO:0000313" key="4">
    <source>
        <dbReference type="Proteomes" id="UP000584867"/>
    </source>
</evidence>
<feature type="region of interest" description="Disordered" evidence="1">
    <location>
        <begin position="1"/>
        <end position="24"/>
    </location>
</feature>
<keyword evidence="2" id="KW-0812">Transmembrane</keyword>
<reference evidence="3 4" key="1">
    <citation type="submission" date="2020-08" db="EMBL/GenBank/DDBJ databases">
        <title>Genomic Encyclopedia of Type Strains, Phase IV (KMG-V): Genome sequencing to study the core and pangenomes of soil and plant-associated prokaryotes.</title>
        <authorList>
            <person name="Whitman W."/>
        </authorList>
    </citation>
    <scope>NUCLEOTIDE SEQUENCE [LARGE SCALE GENOMIC DNA]</scope>
    <source>
        <strain evidence="3 4">X5P3</strain>
    </source>
</reference>